<evidence type="ECO:0000256" key="6">
    <source>
        <dbReference type="SAM" id="MobiDB-lite"/>
    </source>
</evidence>
<feature type="compositionally biased region" description="Low complexity" evidence="6">
    <location>
        <begin position="1033"/>
        <end position="1056"/>
    </location>
</feature>
<dbReference type="OrthoDB" id="1928087at2759"/>
<dbReference type="GO" id="GO:0034967">
    <property type="term" value="C:Set3 complex"/>
    <property type="evidence" value="ECO:0007669"/>
    <property type="project" value="TreeGrafter"/>
</dbReference>
<feature type="region of interest" description="Disordered" evidence="6">
    <location>
        <begin position="1679"/>
        <end position="1785"/>
    </location>
</feature>
<dbReference type="SMART" id="SM00249">
    <property type="entry name" value="PHD"/>
    <property type="match status" value="1"/>
</dbReference>
<feature type="region of interest" description="Disordered" evidence="6">
    <location>
        <begin position="2737"/>
        <end position="2788"/>
    </location>
</feature>
<keyword evidence="2 5" id="KW-0863">Zinc-finger</keyword>
<dbReference type="PANTHER" id="PTHR46462">
    <property type="entry name" value="UPSET, ISOFORM A"/>
    <property type="match status" value="1"/>
</dbReference>
<feature type="compositionally biased region" description="Polar residues" evidence="6">
    <location>
        <begin position="2767"/>
        <end position="2781"/>
    </location>
</feature>
<feature type="compositionally biased region" description="Polar residues" evidence="6">
    <location>
        <begin position="1466"/>
        <end position="1486"/>
    </location>
</feature>
<dbReference type="KEGG" id="hazt:108668025"/>
<feature type="compositionally biased region" description="Pro residues" evidence="6">
    <location>
        <begin position="2227"/>
        <end position="2263"/>
    </location>
</feature>
<dbReference type="Pfam" id="PF00856">
    <property type="entry name" value="SET"/>
    <property type="match status" value="1"/>
</dbReference>
<keyword evidence="4" id="KW-0156">Chromatin regulator</keyword>
<feature type="compositionally biased region" description="Pro residues" evidence="6">
    <location>
        <begin position="2618"/>
        <end position="2671"/>
    </location>
</feature>
<feature type="compositionally biased region" description="Polar residues" evidence="6">
    <location>
        <begin position="1914"/>
        <end position="1928"/>
    </location>
</feature>
<evidence type="ECO:0000313" key="9">
    <source>
        <dbReference type="Proteomes" id="UP000694843"/>
    </source>
</evidence>
<feature type="region of interest" description="Disordered" evidence="6">
    <location>
        <begin position="751"/>
        <end position="778"/>
    </location>
</feature>
<dbReference type="CDD" id="cd15550">
    <property type="entry name" value="PHD_MLL5"/>
    <property type="match status" value="1"/>
</dbReference>
<dbReference type="Gene3D" id="2.170.270.10">
    <property type="entry name" value="SET domain"/>
    <property type="match status" value="1"/>
</dbReference>
<dbReference type="PROSITE" id="PS01359">
    <property type="entry name" value="ZF_PHD_1"/>
    <property type="match status" value="1"/>
</dbReference>
<feature type="compositionally biased region" description="Low complexity" evidence="6">
    <location>
        <begin position="1736"/>
        <end position="1745"/>
    </location>
</feature>
<dbReference type="RefSeq" id="XP_018010639.1">
    <property type="nucleotide sequence ID" value="XM_018155150.1"/>
</dbReference>
<dbReference type="GO" id="GO:0070210">
    <property type="term" value="C:Rpd3L-Expanded complex"/>
    <property type="evidence" value="ECO:0007669"/>
    <property type="project" value="TreeGrafter"/>
</dbReference>
<evidence type="ECO:0000256" key="1">
    <source>
        <dbReference type="ARBA" id="ARBA00022723"/>
    </source>
</evidence>
<dbReference type="PROSITE" id="PS50280">
    <property type="entry name" value="SET"/>
    <property type="match status" value="1"/>
</dbReference>
<keyword evidence="3" id="KW-0862">Zinc</keyword>
<evidence type="ECO:0000259" key="8">
    <source>
        <dbReference type="PROSITE" id="PS50280"/>
    </source>
</evidence>
<feature type="compositionally biased region" description="Basic and acidic residues" evidence="6">
    <location>
        <begin position="1653"/>
        <end position="1663"/>
    </location>
</feature>
<gene>
    <name evidence="10" type="primary">LOC108668025</name>
</gene>
<feature type="compositionally biased region" description="Acidic residues" evidence="6">
    <location>
        <begin position="1533"/>
        <end position="1543"/>
    </location>
</feature>
<feature type="compositionally biased region" description="Polar residues" evidence="6">
    <location>
        <begin position="1622"/>
        <end position="1649"/>
    </location>
</feature>
<feature type="compositionally biased region" description="Low complexity" evidence="6">
    <location>
        <begin position="1836"/>
        <end position="1858"/>
    </location>
</feature>
<feature type="compositionally biased region" description="Low complexity" evidence="6">
    <location>
        <begin position="1217"/>
        <end position="1235"/>
    </location>
</feature>
<sequence length="2788" mass="298014">MSLVVHKLMLAPGSSNPTASSSGANSSATENSSTVINNSDAETEVLSSSHQTNIGTESLSDERISIPGLPRRSVLSPQSTFESAMANVAMPSLSSTVVIHQQPSRIIQATHQPHLAVAQAGPHTHLSLVSHVPQQSAVGLISQQKRSPESQAIPAQSSVVLAPRQQQTVVRFPQQHSQSSVIPESQQQQTVVLTHPQQSPVVLTQQQSSSVVLSPQQHSHHQSIVQVPQHSSVVQVPQQQLVLASSNPNMTVTVSSQAGTRAPYHYTKMVHHMPGNGPTRQYQTVVQHIPVTSSVLISSSGAGTVLHQAKPLLQQQHLKLQQSAVVAHGRTSNAGTSFVNQRVLVASSCEGSDSGFPKCYVGTHLVSNKGAVAPMMTSVVVNNNSGISGTKMNKPSTQSSSTETPVNLGSENCTVKSPLAVVLQDHNYMAPLPPPNSQETNKLSTKVWSSGSQGGVVVSGVTSTVVHSFSPPGVVMSASPHLPSVVHSPSRTYSLHRSKTSSSLIPTSSNPLNRTVSSNTYSRVISNKPASPARPTKAIAYSLSRQQQQQQQRFNTITQQQQLHYGSPLKTVSKTAVQHRTIGVLHTSEPKTANGSSYIASISSPVGGQRYTYRRSISTVSTTPLSSAIVGGSPLPVIGTSSTTSPNTGGSSIHTSVISSAHGSVVQNPSTPYNRSCVYNSAPALCNNVHSSSSAVIGAINSVSTAINNSVLTSRSISSTNGGVYSSSNTGSENNVNILVNNKTSVINKTGNVSSNSRIASSSSPSTSPTLTYIPSPYIPPPPGSASVPDYLNPTGSLLSPTGLLSISSPSKKETKGSFATPTNKLQLMGKENQIDDMSHSSLKSLNTSSASNSSDDEKSSSPGPSGEETETAPEGEGDEMEHDDSITRCVCDFTHDDGYMIQCDRCQVWQHVVCMGLSKDNIPEVYLCEACHPRPVDRQKAHGIQLRKRDLLTKLPHPGSSSDSDDNCRRAKNKTGKTSASNMDVIRPKIAKKKKPKLLDKIRHNSGNKNNKTIPNHKNNILAKNKKHNKKNNAPGITSTLSSNNNNNNNVLSPSNDDKEKKIPPKRRRKSSSSATNAVTDAPSVGLSPVLIAPAPATSSCQNQLTYADVVRGWVEGYEAAITNHYSPELRARVHAARINGISPHLRASVQGAVLGHRCRVAENSQPNCLEFEKKILVAGCAVTSGTALLEYQGKYLLWSQWCSNNGNNTNSKCHSGNVASNTNNNNNNNNNNNSGGGGIDRFLPFTLRYTLLQEGLSVAVDARTYGNEARFARRSCKPNAQVRHVVERGSLHLYLVATEDIEEGDEILLPMQTCNTTQLDHLPPCPASTHHNICPFLNSSPPTPITPTAVSVQGILKDKDMPEGDLADAVSEIASPDVVSPSRPSTLSPIRSAALSPSRGSKSPAKASAASPSKSPSGVKGVSSPSKVSVSFCKSPSPVKTISSPDKGSVSPTASGSSFTSSVQQLGPQPSRMNCPNTSPSPHSSPERDGRKCGSFNKRGWPFQRSSRRTMSESSSCNRRKLRNAMSCTSDDGEEGDESQDEGSLCLDDNNSSLERRTRRSSDGLDCSSRPASSPRKRTPSTETQAKRNSENIPGDAGPSARLRNNSGSSGTGKSPHLGKSSSSCAGKSQKNRSASESEGPNDSVLSAINAEKDGKKLTREEKKILAYMKAFEMLEKQKQRKQEIDKKREEERARHHSSKSGDGGDEDDGDNSSGDETFRLHEKHRKKNKKNSRIGNNRGSSSVQRASMHRRRRAISGPIDQCKSDDRSSVYEPDAGALTPPVARFPKTKKSMMNEWLNECIEDSPFEGSNSGSGMNMMGPLGGAFGVPSHYMRAAPPSRRSSTSSAALSLANNAPGVSAKKRWLRQAISEEPSAPEGCSPCHTPDSPPCGQGAIDYNTPLKKRRFARESISESQLVQPSSPSDFPTKNEADSSESVEVKMEKVESSYKKDDSMDTDSNDFATFTDKKIKEELSPDSKIDINNIKTEGEKQPDCRASEDEIDQRNEPRITRKRKRSVDVRHEDSVDAVVANVDTMSTEPLSGSTGNLSNALVGKCPLFSDSEEEEQRRVRKDRLKKNADGKRKWRRGRRPGKKSGPGNDADKTDLNADQTVYSSDDGSEDNDLVADDDEGIDDSPESGFEGFSDIGNSAVADSPDRDKPNKTTNLAGRSSSDVKSPPEPEPFSPVGGGDPLNNDNNELDWRGPRTPEGPAPFSPEVKACHRTPFSTPPPSPVRPVTPTRLPSPPALPCDPPPPLSRSPPLPSILKVEPNLNAPSITTLGSTSHLLVPDSSTSCIDLNSSEPDLTPRPPLTTLGALDHTPISYRNCSALSSGLPLTTLGDLNEEDRPHGTMSKKFEPGTPSESCSSPSLKTSAPVKRKLSILEYRKRKSVHGDDSSSAGSCSTSANPFTFSTSSESPVASPYVNCELSSLATISDISADPNKRGSKEPINEKTYPSERGANIINIDNTEKKTPYKIAPPDVTPRGDEITTVLEPISRISSCTAAFLGSSAASLLQCTTGLSLHDDNSDHDEDNDVRRRRENDGLEWFTSKNDKHSHDMDEPVRNEIMSNNVGGKVDNAESDLGEPEISECGAEEEYDDENDETEVVSGDISDMSPSGSPPSPPSPGTPPPPPPPVSPPPPLPPVSPPPPPPVSPPPPPPQVSPPLPPSLTPPRVNLFMDGCESAPSPMSSPSFMSPLTNDEDGDESPVKRGTLADRLKREFGLCVGEEDQTKYAIHSSASPLPNTKLSSDVPPSTPEGSSVLPHASSDSCIPESSFSQKQLLPLPNR</sequence>
<dbReference type="GO" id="GO:0006355">
    <property type="term" value="P:regulation of DNA-templated transcription"/>
    <property type="evidence" value="ECO:0007669"/>
    <property type="project" value="TreeGrafter"/>
</dbReference>
<organism evidence="9 10">
    <name type="scientific">Hyalella azteca</name>
    <name type="common">Amphipod</name>
    <dbReference type="NCBI Taxonomy" id="294128"/>
    <lineage>
        <taxon>Eukaryota</taxon>
        <taxon>Metazoa</taxon>
        <taxon>Ecdysozoa</taxon>
        <taxon>Arthropoda</taxon>
        <taxon>Crustacea</taxon>
        <taxon>Multicrustacea</taxon>
        <taxon>Malacostraca</taxon>
        <taxon>Eumalacostraca</taxon>
        <taxon>Peracarida</taxon>
        <taxon>Amphipoda</taxon>
        <taxon>Senticaudata</taxon>
        <taxon>Talitrida</taxon>
        <taxon>Talitroidea</taxon>
        <taxon>Hyalellidae</taxon>
        <taxon>Hyalella</taxon>
    </lineage>
</organism>
<feature type="compositionally biased region" description="Basic residues" evidence="6">
    <location>
        <begin position="2084"/>
        <end position="2094"/>
    </location>
</feature>
<feature type="region of interest" description="Disordered" evidence="6">
    <location>
        <begin position="950"/>
        <end position="1082"/>
    </location>
</feature>
<dbReference type="GO" id="GO:0006325">
    <property type="term" value="P:chromatin organization"/>
    <property type="evidence" value="ECO:0007669"/>
    <property type="project" value="UniProtKB-KW"/>
</dbReference>
<dbReference type="Pfam" id="PF20826">
    <property type="entry name" value="PHD_5"/>
    <property type="match status" value="1"/>
</dbReference>
<feature type="compositionally biased region" description="Polar residues" evidence="6">
    <location>
        <begin position="2163"/>
        <end position="2175"/>
    </location>
</feature>
<feature type="compositionally biased region" description="Basic residues" evidence="6">
    <location>
        <begin position="2376"/>
        <end position="2390"/>
    </location>
</feature>
<dbReference type="SUPFAM" id="SSF82199">
    <property type="entry name" value="SET domain"/>
    <property type="match status" value="1"/>
</dbReference>
<feature type="compositionally biased region" description="Basic and acidic residues" evidence="6">
    <location>
        <begin position="1967"/>
        <end position="1981"/>
    </location>
</feature>
<feature type="compositionally biased region" description="Acidic residues" evidence="6">
    <location>
        <begin position="868"/>
        <end position="883"/>
    </location>
</feature>
<feature type="compositionally biased region" description="Basic and acidic residues" evidence="6">
    <location>
        <begin position="1556"/>
        <end position="1565"/>
    </location>
</feature>
<dbReference type="SMART" id="SM00317">
    <property type="entry name" value="SET"/>
    <property type="match status" value="1"/>
</dbReference>
<dbReference type="PROSITE" id="PS50016">
    <property type="entry name" value="ZF_PHD_2"/>
    <property type="match status" value="1"/>
</dbReference>
<dbReference type="GO" id="GO:0008757">
    <property type="term" value="F:S-adenosylmethionine-dependent methyltransferase activity"/>
    <property type="evidence" value="ECO:0007669"/>
    <property type="project" value="UniProtKB-ARBA"/>
</dbReference>
<dbReference type="GeneID" id="108668025"/>
<evidence type="ECO:0000256" key="3">
    <source>
        <dbReference type="ARBA" id="ARBA00022833"/>
    </source>
</evidence>
<feature type="compositionally biased region" description="Basic and acidic residues" evidence="6">
    <location>
        <begin position="1929"/>
        <end position="1955"/>
    </location>
</feature>
<feature type="compositionally biased region" description="Polar residues" evidence="6">
    <location>
        <begin position="2407"/>
        <end position="2418"/>
    </location>
</feature>
<name>A0A8B7NAM7_HYAAZ</name>
<feature type="region of interest" description="Disordered" evidence="6">
    <location>
        <begin position="1375"/>
        <end position="1663"/>
    </location>
</feature>
<feature type="compositionally biased region" description="Low complexity" evidence="6">
    <location>
        <begin position="11"/>
        <end position="34"/>
    </location>
</feature>
<dbReference type="GO" id="GO:0008170">
    <property type="term" value="F:N-methyltransferase activity"/>
    <property type="evidence" value="ECO:0007669"/>
    <property type="project" value="UniProtKB-ARBA"/>
</dbReference>
<feature type="compositionally biased region" description="Low complexity" evidence="6">
    <location>
        <begin position="1450"/>
        <end position="1465"/>
    </location>
</feature>
<evidence type="ECO:0000259" key="7">
    <source>
        <dbReference type="PROSITE" id="PS50016"/>
    </source>
</evidence>
<feature type="region of interest" description="Disordered" evidence="6">
    <location>
        <begin position="2548"/>
        <end position="2717"/>
    </location>
</feature>
<feature type="domain" description="SET" evidence="8">
    <location>
        <begin position="1160"/>
        <end position="1314"/>
    </location>
</feature>
<dbReference type="InterPro" id="IPR019787">
    <property type="entry name" value="Znf_PHD-finger"/>
</dbReference>
<dbReference type="FunFam" id="3.30.40.10:FF:000150">
    <property type="entry name" value="Inactive histone-lysine N-methyltransferase 2E"/>
    <property type="match status" value="1"/>
</dbReference>
<feature type="compositionally biased region" description="Basic and acidic residues" evidence="6">
    <location>
        <begin position="2345"/>
        <end position="2357"/>
    </location>
</feature>
<feature type="compositionally biased region" description="Polar residues" evidence="6">
    <location>
        <begin position="2108"/>
        <end position="2117"/>
    </location>
</feature>
<feature type="compositionally biased region" description="Polar residues" evidence="6">
    <location>
        <begin position="1006"/>
        <end position="1015"/>
    </location>
</feature>
<feature type="compositionally biased region" description="Low complexity" evidence="6">
    <location>
        <begin position="2396"/>
        <end position="2406"/>
    </location>
</feature>
<dbReference type="PANTHER" id="PTHR46462:SF3">
    <property type="entry name" value="UPSET, ISOFORM A"/>
    <property type="match status" value="1"/>
</dbReference>
<evidence type="ECO:0000256" key="4">
    <source>
        <dbReference type="ARBA" id="ARBA00022853"/>
    </source>
</evidence>
<feature type="compositionally biased region" description="Low complexity" evidence="6">
    <location>
        <begin position="1398"/>
        <end position="1442"/>
    </location>
</feature>
<dbReference type="OMA" id="STHHNIC"/>
<feature type="compositionally biased region" description="Low complexity" evidence="6">
    <location>
        <begin position="843"/>
        <end position="854"/>
    </location>
</feature>
<feature type="region of interest" description="Disordered" evidence="6">
    <location>
        <begin position="1835"/>
        <end position="2268"/>
    </location>
</feature>
<feature type="region of interest" description="Disordered" evidence="6">
    <location>
        <begin position="803"/>
        <end position="827"/>
    </location>
</feature>
<feature type="compositionally biased region" description="Low complexity" evidence="6">
    <location>
        <begin position="2684"/>
        <end position="2697"/>
    </location>
</feature>
<dbReference type="InterPro" id="IPR046341">
    <property type="entry name" value="SET_dom_sf"/>
</dbReference>
<dbReference type="InterPro" id="IPR001214">
    <property type="entry name" value="SET_dom"/>
</dbReference>
<dbReference type="InterPro" id="IPR019786">
    <property type="entry name" value="Zinc_finger_PHD-type_CS"/>
</dbReference>
<dbReference type="SUPFAM" id="SSF57903">
    <property type="entry name" value="FYVE/PHD zinc finger"/>
    <property type="match status" value="1"/>
</dbReference>
<feature type="region of interest" description="Disordered" evidence="6">
    <location>
        <begin position="843"/>
        <end position="884"/>
    </location>
</feature>
<reference evidence="10" key="1">
    <citation type="submission" date="2025-08" db="UniProtKB">
        <authorList>
            <consortium name="RefSeq"/>
        </authorList>
    </citation>
    <scope>IDENTIFICATION</scope>
    <source>
        <tissue evidence="10">Whole organism</tissue>
    </source>
</reference>
<feature type="compositionally biased region" description="Basic and acidic residues" evidence="6">
    <location>
        <begin position="1988"/>
        <end position="2011"/>
    </location>
</feature>
<dbReference type="Gene3D" id="3.30.40.10">
    <property type="entry name" value="Zinc/RING finger domain, C3HC4 (zinc finger)"/>
    <property type="match status" value="1"/>
</dbReference>
<dbReference type="Proteomes" id="UP000694843">
    <property type="component" value="Unplaced"/>
</dbReference>
<feature type="compositionally biased region" description="Basic and acidic residues" evidence="6">
    <location>
        <begin position="1679"/>
        <end position="1696"/>
    </location>
</feature>
<feature type="region of interest" description="Disordered" evidence="6">
    <location>
        <begin position="2340"/>
        <end position="2420"/>
    </location>
</feature>
<feature type="compositionally biased region" description="Polar residues" evidence="6">
    <location>
        <begin position="2361"/>
        <end position="2372"/>
    </location>
</feature>
<dbReference type="CTD" id="39551"/>
<feature type="compositionally biased region" description="Acidic residues" evidence="6">
    <location>
        <begin position="2579"/>
        <end position="2605"/>
    </location>
</feature>
<feature type="compositionally biased region" description="Low complexity" evidence="6">
    <location>
        <begin position="754"/>
        <end position="776"/>
    </location>
</feature>
<feature type="compositionally biased region" description="Acidic residues" evidence="6">
    <location>
        <begin position="2118"/>
        <end position="2137"/>
    </location>
</feature>
<feature type="region of interest" description="Disordered" evidence="6">
    <location>
        <begin position="1215"/>
        <end position="1237"/>
    </location>
</feature>
<feature type="region of interest" description="Disordered" evidence="6">
    <location>
        <begin position="11"/>
        <end position="73"/>
    </location>
</feature>
<dbReference type="InterPro" id="IPR011011">
    <property type="entry name" value="Znf_FYVE_PHD"/>
</dbReference>
<feature type="compositionally biased region" description="Basic residues" evidence="6">
    <location>
        <begin position="1724"/>
        <end position="1735"/>
    </location>
</feature>
<feature type="compositionally biased region" description="Basic and acidic residues" evidence="6">
    <location>
        <begin position="2707"/>
        <end position="2717"/>
    </location>
</feature>
<evidence type="ECO:0000313" key="10">
    <source>
        <dbReference type="RefSeq" id="XP_018010639.1"/>
    </source>
</evidence>
<dbReference type="InterPro" id="IPR001965">
    <property type="entry name" value="Znf_PHD"/>
</dbReference>
<dbReference type="InterPro" id="IPR013083">
    <property type="entry name" value="Znf_RING/FYVE/PHD"/>
</dbReference>
<evidence type="ECO:0000256" key="5">
    <source>
        <dbReference type="PROSITE-ProRule" id="PRU00146"/>
    </source>
</evidence>
<protein>
    <submittedName>
        <fullName evidence="10">Uncharacterized protein LOC108668025</fullName>
    </submittedName>
</protein>
<keyword evidence="9" id="KW-1185">Reference proteome</keyword>
<feature type="compositionally biased region" description="Basic and acidic residues" evidence="6">
    <location>
        <begin position="2551"/>
        <end position="2564"/>
    </location>
</feature>
<feature type="compositionally biased region" description="Polar residues" evidence="6">
    <location>
        <begin position="2738"/>
        <end position="2759"/>
    </location>
</feature>
<dbReference type="GO" id="GO:0008276">
    <property type="term" value="F:protein methyltransferase activity"/>
    <property type="evidence" value="ECO:0007669"/>
    <property type="project" value="UniProtKB-ARBA"/>
</dbReference>
<feature type="region of interest" description="Disordered" evidence="6">
    <location>
        <begin position="386"/>
        <end position="411"/>
    </location>
</feature>
<accession>A0A8B7NAM7</accession>
<keyword evidence="1" id="KW-0479">Metal-binding</keyword>
<evidence type="ECO:0000256" key="2">
    <source>
        <dbReference type="ARBA" id="ARBA00022771"/>
    </source>
</evidence>
<dbReference type="CDD" id="cd10529">
    <property type="entry name" value="SET_SETD5-like"/>
    <property type="match status" value="1"/>
</dbReference>
<dbReference type="GO" id="GO:0008270">
    <property type="term" value="F:zinc ion binding"/>
    <property type="evidence" value="ECO:0007669"/>
    <property type="project" value="UniProtKB-KW"/>
</dbReference>
<proteinExistence type="predicted"/>
<feature type="compositionally biased region" description="Polar residues" evidence="6">
    <location>
        <begin position="2035"/>
        <end position="2051"/>
    </location>
</feature>
<feature type="domain" description="PHD-type" evidence="7">
    <location>
        <begin position="887"/>
        <end position="935"/>
    </location>
</feature>
<feature type="compositionally biased region" description="Polar residues" evidence="6">
    <location>
        <begin position="35"/>
        <end position="58"/>
    </location>
</feature>
<feature type="compositionally biased region" description="Polar residues" evidence="6">
    <location>
        <begin position="1605"/>
        <end position="1615"/>
    </location>
</feature>